<comment type="caution">
    <text evidence="2">The sequence shown here is derived from an EMBL/GenBank/DDBJ whole genome shotgun (WGS) entry which is preliminary data.</text>
</comment>
<dbReference type="EMBL" id="BOOW01000001">
    <property type="protein sequence ID" value="GII89822.1"/>
    <property type="molecule type" value="Genomic_DNA"/>
</dbReference>
<feature type="signal peptide" evidence="1">
    <location>
        <begin position="1"/>
        <end position="27"/>
    </location>
</feature>
<feature type="chain" id="PRO_5038139904" evidence="1">
    <location>
        <begin position="28"/>
        <end position="84"/>
    </location>
</feature>
<sequence>MIKKLCVTGAVLAAATGVALVSTPAQADSWGNWTRNTGSVQSGNQFADVSAANTGAGRGTQVNNINGTTGVANNGAVTVIYRFS</sequence>
<keyword evidence="3" id="KW-1185">Reference proteome</keyword>
<evidence type="ECO:0000313" key="2">
    <source>
        <dbReference type="EMBL" id="GII89822.1"/>
    </source>
</evidence>
<evidence type="ECO:0000256" key="1">
    <source>
        <dbReference type="SAM" id="SignalP"/>
    </source>
</evidence>
<dbReference type="RefSeq" id="WP_204019656.1">
    <property type="nucleotide sequence ID" value="NZ_BOOW01000001.1"/>
</dbReference>
<proteinExistence type="predicted"/>
<protein>
    <submittedName>
        <fullName evidence="2">Uncharacterized protein</fullName>
    </submittedName>
</protein>
<name>A0A919V5E0_9ACTN</name>
<gene>
    <name evidence="2" type="ORF">Ssi02_00530</name>
</gene>
<accession>A0A919V5E0</accession>
<dbReference type="AlphaFoldDB" id="A0A919V5E0"/>
<reference evidence="2" key="1">
    <citation type="submission" date="2021-01" db="EMBL/GenBank/DDBJ databases">
        <title>Whole genome shotgun sequence of Sinosporangium siamense NBRC 109515.</title>
        <authorList>
            <person name="Komaki H."/>
            <person name="Tamura T."/>
        </authorList>
    </citation>
    <scope>NUCLEOTIDE SEQUENCE</scope>
    <source>
        <strain evidence="2">NBRC 109515</strain>
    </source>
</reference>
<organism evidence="2 3">
    <name type="scientific">Sinosporangium siamense</name>
    <dbReference type="NCBI Taxonomy" id="1367973"/>
    <lineage>
        <taxon>Bacteria</taxon>
        <taxon>Bacillati</taxon>
        <taxon>Actinomycetota</taxon>
        <taxon>Actinomycetes</taxon>
        <taxon>Streptosporangiales</taxon>
        <taxon>Streptosporangiaceae</taxon>
        <taxon>Sinosporangium</taxon>
    </lineage>
</organism>
<keyword evidence="1" id="KW-0732">Signal</keyword>
<dbReference type="Proteomes" id="UP000606172">
    <property type="component" value="Unassembled WGS sequence"/>
</dbReference>
<evidence type="ECO:0000313" key="3">
    <source>
        <dbReference type="Proteomes" id="UP000606172"/>
    </source>
</evidence>